<keyword evidence="3" id="KW-1185">Reference proteome</keyword>
<dbReference type="PROSITE" id="PS50181">
    <property type="entry name" value="FBOX"/>
    <property type="match status" value="1"/>
</dbReference>
<gene>
    <name evidence="2" type="ORF">EV421DRAFT_1906524</name>
</gene>
<dbReference type="Proteomes" id="UP001175226">
    <property type="component" value="Unassembled WGS sequence"/>
</dbReference>
<evidence type="ECO:0000313" key="3">
    <source>
        <dbReference type="Proteomes" id="UP001175226"/>
    </source>
</evidence>
<dbReference type="SUPFAM" id="SSF81383">
    <property type="entry name" value="F-box domain"/>
    <property type="match status" value="1"/>
</dbReference>
<protein>
    <recommendedName>
        <fullName evidence="1">F-box domain-containing protein</fullName>
    </recommendedName>
</protein>
<reference evidence="2" key="1">
    <citation type="submission" date="2023-06" db="EMBL/GenBank/DDBJ databases">
        <authorList>
            <consortium name="Lawrence Berkeley National Laboratory"/>
            <person name="Ahrendt S."/>
            <person name="Sahu N."/>
            <person name="Indic B."/>
            <person name="Wong-Bajracharya J."/>
            <person name="Merenyi Z."/>
            <person name="Ke H.-M."/>
            <person name="Monk M."/>
            <person name="Kocsube S."/>
            <person name="Drula E."/>
            <person name="Lipzen A."/>
            <person name="Balint B."/>
            <person name="Henrissat B."/>
            <person name="Andreopoulos B."/>
            <person name="Martin F.M."/>
            <person name="Harder C.B."/>
            <person name="Rigling D."/>
            <person name="Ford K.L."/>
            <person name="Foster G.D."/>
            <person name="Pangilinan J."/>
            <person name="Papanicolaou A."/>
            <person name="Barry K."/>
            <person name="LaButti K."/>
            <person name="Viragh M."/>
            <person name="Koriabine M."/>
            <person name="Yan M."/>
            <person name="Riley R."/>
            <person name="Champramary S."/>
            <person name="Plett K.L."/>
            <person name="Tsai I.J."/>
            <person name="Slot J."/>
            <person name="Sipos G."/>
            <person name="Plett J."/>
            <person name="Nagy L.G."/>
            <person name="Grigoriev I.V."/>
        </authorList>
    </citation>
    <scope>NUCLEOTIDE SEQUENCE</scope>
    <source>
        <strain evidence="2">FPL87.14</strain>
    </source>
</reference>
<dbReference type="EMBL" id="JAUEPT010000042">
    <property type="protein sequence ID" value="KAK0438600.1"/>
    <property type="molecule type" value="Genomic_DNA"/>
</dbReference>
<comment type="caution">
    <text evidence="2">The sequence shown here is derived from an EMBL/GenBank/DDBJ whole genome shotgun (WGS) entry which is preliminary data.</text>
</comment>
<evidence type="ECO:0000259" key="1">
    <source>
        <dbReference type="PROSITE" id="PS50181"/>
    </source>
</evidence>
<dbReference type="AlphaFoldDB" id="A0AA39JAW2"/>
<dbReference type="InterPro" id="IPR001810">
    <property type="entry name" value="F-box_dom"/>
</dbReference>
<evidence type="ECO:0000313" key="2">
    <source>
        <dbReference type="EMBL" id="KAK0438600.1"/>
    </source>
</evidence>
<organism evidence="2 3">
    <name type="scientific">Armillaria borealis</name>
    <dbReference type="NCBI Taxonomy" id="47425"/>
    <lineage>
        <taxon>Eukaryota</taxon>
        <taxon>Fungi</taxon>
        <taxon>Dikarya</taxon>
        <taxon>Basidiomycota</taxon>
        <taxon>Agaricomycotina</taxon>
        <taxon>Agaricomycetes</taxon>
        <taxon>Agaricomycetidae</taxon>
        <taxon>Agaricales</taxon>
        <taxon>Marasmiineae</taxon>
        <taxon>Physalacriaceae</taxon>
        <taxon>Armillaria</taxon>
    </lineage>
</organism>
<feature type="domain" description="F-box" evidence="1">
    <location>
        <begin position="1"/>
        <end position="44"/>
    </location>
</feature>
<dbReference type="InterPro" id="IPR036047">
    <property type="entry name" value="F-box-like_dom_sf"/>
</dbReference>
<name>A0AA39JAW2_9AGAR</name>
<proteinExistence type="predicted"/>
<accession>A0AA39JAW2</accession>
<sequence>MPPDIILCIFEVPDPFDLLYLAHLSKAFRRVLTSKTSISTWKSARRDTGRLPEPLHGLSKHVWAKLAFVLVCQFCYQPSAKRPEPPSAHMHCMYAITHALLVTLTPTFPSKRVGKRHPEDSCLVRDDKDMETKKLKADRLQACR</sequence>